<feature type="transmembrane region" description="Helical" evidence="3">
    <location>
        <begin position="97"/>
        <end position="116"/>
    </location>
</feature>
<evidence type="ECO:0000313" key="5">
    <source>
        <dbReference type="EMBL" id="MDC7718474.1"/>
    </source>
</evidence>
<dbReference type="InterPro" id="IPR043128">
    <property type="entry name" value="Rev_trsase/Diguanyl_cyclase"/>
</dbReference>
<dbReference type="EC" id="2.7.7.65" evidence="1"/>
<dbReference type="Gene3D" id="3.30.70.270">
    <property type="match status" value="1"/>
</dbReference>
<dbReference type="PROSITE" id="PS50887">
    <property type="entry name" value="GGDEF"/>
    <property type="match status" value="1"/>
</dbReference>
<keyword evidence="3" id="KW-0472">Membrane</keyword>
<feature type="transmembrane region" description="Helical" evidence="3">
    <location>
        <begin position="122"/>
        <end position="140"/>
    </location>
</feature>
<comment type="catalytic activity">
    <reaction evidence="2">
        <text>2 GTP = 3',3'-c-di-GMP + 2 diphosphate</text>
        <dbReference type="Rhea" id="RHEA:24898"/>
        <dbReference type="ChEBI" id="CHEBI:33019"/>
        <dbReference type="ChEBI" id="CHEBI:37565"/>
        <dbReference type="ChEBI" id="CHEBI:58805"/>
        <dbReference type="EC" id="2.7.7.65"/>
    </reaction>
</comment>
<reference evidence="5 6" key="1">
    <citation type="submission" date="2023-01" db="EMBL/GenBank/DDBJ databases">
        <title>Novel species of the genus Vogesella isolated from rivers.</title>
        <authorList>
            <person name="Lu H."/>
        </authorList>
    </citation>
    <scope>NUCLEOTIDE SEQUENCE [LARGE SCALE GENOMIC DNA]</scope>
    <source>
        <strain evidence="5 6">DC21W</strain>
    </source>
</reference>
<proteinExistence type="predicted"/>
<evidence type="ECO:0000313" key="6">
    <source>
        <dbReference type="Proteomes" id="UP001219956"/>
    </source>
</evidence>
<dbReference type="PANTHER" id="PTHR45138:SF9">
    <property type="entry name" value="DIGUANYLATE CYCLASE DGCM-RELATED"/>
    <property type="match status" value="1"/>
</dbReference>
<evidence type="ECO:0000256" key="3">
    <source>
        <dbReference type="SAM" id="Phobius"/>
    </source>
</evidence>
<protein>
    <recommendedName>
        <fullName evidence="1">diguanylate cyclase</fullName>
        <ecNumber evidence="1">2.7.7.65</ecNumber>
    </recommendedName>
</protein>
<gene>
    <name evidence="5" type="ORF">PQU95_14770</name>
</gene>
<dbReference type="Pfam" id="PF00990">
    <property type="entry name" value="GGDEF"/>
    <property type="match status" value="1"/>
</dbReference>
<feature type="transmembrane region" description="Helical" evidence="3">
    <location>
        <begin position="152"/>
        <end position="172"/>
    </location>
</feature>
<dbReference type="SMART" id="SM00267">
    <property type="entry name" value="GGDEF"/>
    <property type="match status" value="1"/>
</dbReference>
<dbReference type="EMBL" id="JAQQLF010000020">
    <property type="protein sequence ID" value="MDC7718474.1"/>
    <property type="molecule type" value="Genomic_DNA"/>
</dbReference>
<sequence length="399" mass="44805">MHPNQWLLLIVQFYLYGTGWLLAILLIRKLRRLMWHYSLSSLCLASSLLLCMLMPAGLLSKPLPYALMSWLLLAGFACVANGNLLFMRLPAFTHQTLLLGSLAATLPLLLLGWLGLKDWRLIVISLEVAVLILWSTWLTHSATLHEFPGPGTWLFQLTSTLFGLLFLGRAMLRLWLGENVIPELYQPGGNNLLQAVAFMVMSAIFNLTATVRIAARMARQLHKLSQHDPLTSLLNRRALHAPLTETQLQRFPRYSIIMIDIDHFKAINDDYGHNIGDAVLAKFGRILRLYHSEHCQAFRLGGEEFALVLQDTPLETALLQAEQLRHHIAHSPLVRDGYRISFTASLGVAEGCASMQKLEHVLNAADQAMYTAKQQGRNCVCHTPRSASYVSSALLRQNP</sequence>
<organism evidence="5 6">
    <name type="scientific">Vogesella aquatica</name>
    <dbReference type="NCBI Taxonomy" id="2984206"/>
    <lineage>
        <taxon>Bacteria</taxon>
        <taxon>Pseudomonadati</taxon>
        <taxon>Pseudomonadota</taxon>
        <taxon>Betaproteobacteria</taxon>
        <taxon>Neisseriales</taxon>
        <taxon>Chromobacteriaceae</taxon>
        <taxon>Vogesella</taxon>
    </lineage>
</organism>
<dbReference type="NCBIfam" id="TIGR00254">
    <property type="entry name" value="GGDEF"/>
    <property type="match status" value="1"/>
</dbReference>
<comment type="caution">
    <text evidence="5">The sequence shown here is derived from an EMBL/GenBank/DDBJ whole genome shotgun (WGS) entry which is preliminary data.</text>
</comment>
<feature type="transmembrane region" description="Helical" evidence="3">
    <location>
        <begin position="192"/>
        <end position="215"/>
    </location>
</feature>
<feature type="transmembrane region" description="Helical" evidence="3">
    <location>
        <begin position="65"/>
        <end position="85"/>
    </location>
</feature>
<dbReference type="RefSeq" id="WP_272752715.1">
    <property type="nucleotide sequence ID" value="NZ_JAQQLF010000020.1"/>
</dbReference>
<dbReference type="CDD" id="cd01949">
    <property type="entry name" value="GGDEF"/>
    <property type="match status" value="1"/>
</dbReference>
<evidence type="ECO:0000256" key="1">
    <source>
        <dbReference type="ARBA" id="ARBA00012528"/>
    </source>
</evidence>
<dbReference type="InterPro" id="IPR029787">
    <property type="entry name" value="Nucleotide_cyclase"/>
</dbReference>
<accession>A0ABT5J3K3</accession>
<evidence type="ECO:0000259" key="4">
    <source>
        <dbReference type="PROSITE" id="PS50887"/>
    </source>
</evidence>
<feature type="domain" description="GGDEF" evidence="4">
    <location>
        <begin position="252"/>
        <end position="385"/>
    </location>
</feature>
<feature type="transmembrane region" description="Helical" evidence="3">
    <location>
        <begin position="6"/>
        <end position="27"/>
    </location>
</feature>
<dbReference type="InterPro" id="IPR000160">
    <property type="entry name" value="GGDEF_dom"/>
</dbReference>
<evidence type="ECO:0000256" key="2">
    <source>
        <dbReference type="ARBA" id="ARBA00034247"/>
    </source>
</evidence>
<dbReference type="SUPFAM" id="SSF55073">
    <property type="entry name" value="Nucleotide cyclase"/>
    <property type="match status" value="1"/>
</dbReference>
<dbReference type="InterPro" id="IPR050469">
    <property type="entry name" value="Diguanylate_Cyclase"/>
</dbReference>
<keyword evidence="6" id="KW-1185">Reference proteome</keyword>
<keyword evidence="3" id="KW-0812">Transmembrane</keyword>
<dbReference type="Proteomes" id="UP001219956">
    <property type="component" value="Unassembled WGS sequence"/>
</dbReference>
<feature type="transmembrane region" description="Helical" evidence="3">
    <location>
        <begin position="39"/>
        <end position="59"/>
    </location>
</feature>
<keyword evidence="3" id="KW-1133">Transmembrane helix</keyword>
<name>A0ABT5J3K3_9NEIS</name>
<dbReference type="PANTHER" id="PTHR45138">
    <property type="entry name" value="REGULATORY COMPONENTS OF SENSORY TRANSDUCTION SYSTEM"/>
    <property type="match status" value="1"/>
</dbReference>